<reference evidence="2 3" key="1">
    <citation type="journal article" date="2015" name="Fungal Genet. Biol.">
        <title>Evolution of novel wood decay mechanisms in Agaricales revealed by the genome sequences of Fistulina hepatica and Cylindrobasidium torrendii.</title>
        <authorList>
            <person name="Floudas D."/>
            <person name="Held B.W."/>
            <person name="Riley R."/>
            <person name="Nagy L.G."/>
            <person name="Koehler G."/>
            <person name="Ransdell A.S."/>
            <person name="Younus H."/>
            <person name="Chow J."/>
            <person name="Chiniquy J."/>
            <person name="Lipzen A."/>
            <person name="Tritt A."/>
            <person name="Sun H."/>
            <person name="Haridas S."/>
            <person name="LaButti K."/>
            <person name="Ohm R.A."/>
            <person name="Kues U."/>
            <person name="Blanchette R.A."/>
            <person name="Grigoriev I.V."/>
            <person name="Minto R.E."/>
            <person name="Hibbett D.S."/>
        </authorList>
    </citation>
    <scope>NUCLEOTIDE SEQUENCE [LARGE SCALE GENOMIC DNA]</scope>
    <source>
        <strain evidence="2 3">FP15055 ss-10</strain>
    </source>
</reference>
<keyword evidence="1" id="KW-0732">Signal</keyword>
<evidence type="ECO:0000313" key="3">
    <source>
        <dbReference type="Proteomes" id="UP000054007"/>
    </source>
</evidence>
<feature type="chain" id="PRO_5002317217" evidence="1">
    <location>
        <begin position="26"/>
        <end position="83"/>
    </location>
</feature>
<dbReference type="Proteomes" id="UP000054007">
    <property type="component" value="Unassembled WGS sequence"/>
</dbReference>
<evidence type="ECO:0000256" key="1">
    <source>
        <dbReference type="SAM" id="SignalP"/>
    </source>
</evidence>
<sequence>MFNSKFVAIATLFATTMTVIGIVGAQGTVHCENADGPIQEPCEQCFAACDSDELAPTWDASCCQRAGLQNCEACDDGCTCTIP</sequence>
<name>A0A0D7BMF9_9AGAR</name>
<proteinExistence type="predicted"/>
<protein>
    <submittedName>
        <fullName evidence="2">Uncharacterized protein</fullName>
    </submittedName>
</protein>
<dbReference type="AlphaFoldDB" id="A0A0D7BMF9"/>
<dbReference type="EMBL" id="KN880451">
    <property type="protein sequence ID" value="KIY71667.1"/>
    <property type="molecule type" value="Genomic_DNA"/>
</dbReference>
<organism evidence="2 3">
    <name type="scientific">Cylindrobasidium torrendii FP15055 ss-10</name>
    <dbReference type="NCBI Taxonomy" id="1314674"/>
    <lineage>
        <taxon>Eukaryota</taxon>
        <taxon>Fungi</taxon>
        <taxon>Dikarya</taxon>
        <taxon>Basidiomycota</taxon>
        <taxon>Agaricomycotina</taxon>
        <taxon>Agaricomycetes</taxon>
        <taxon>Agaricomycetidae</taxon>
        <taxon>Agaricales</taxon>
        <taxon>Marasmiineae</taxon>
        <taxon>Physalacriaceae</taxon>
        <taxon>Cylindrobasidium</taxon>
    </lineage>
</organism>
<gene>
    <name evidence="2" type="ORF">CYLTODRAFT_486960</name>
</gene>
<keyword evidence="3" id="KW-1185">Reference proteome</keyword>
<evidence type="ECO:0000313" key="2">
    <source>
        <dbReference type="EMBL" id="KIY71667.1"/>
    </source>
</evidence>
<feature type="signal peptide" evidence="1">
    <location>
        <begin position="1"/>
        <end position="25"/>
    </location>
</feature>
<accession>A0A0D7BMF9</accession>